<evidence type="ECO:0000313" key="2">
    <source>
        <dbReference type="Proteomes" id="UP000004095"/>
    </source>
</evidence>
<sequence length="177" mass="19964">MTKNNPNNHSNCEASALQQLAETFGSLDEMKDLFDGILSRMMWAYQGSAQANYQLVGDYDFIYQLKQALTQDLKKLALKNPAPTYAQTPYYSKVTSPQCNPPKVSNAAQALQIAEAKGITDFRVTKLNNEYVLLTNWTQKEVTAYQNNTNQALWGSFSDEGVFMIRFLHLMTNTEGL</sequence>
<name>A1ZLU2_MICM2</name>
<gene>
    <name evidence="1" type="ORF">M23134_07944</name>
</gene>
<evidence type="ECO:0000313" key="1">
    <source>
        <dbReference type="EMBL" id="EAY28846.1"/>
    </source>
</evidence>
<keyword evidence="2" id="KW-1185">Reference proteome</keyword>
<dbReference type="RefSeq" id="WP_002697657.1">
    <property type="nucleotide sequence ID" value="NZ_AAWS01000014.1"/>
</dbReference>
<comment type="caution">
    <text evidence="1">The sequence shown here is derived from an EMBL/GenBank/DDBJ whole genome shotgun (WGS) entry which is preliminary data.</text>
</comment>
<organism evidence="1 2">
    <name type="scientific">Microscilla marina ATCC 23134</name>
    <dbReference type="NCBI Taxonomy" id="313606"/>
    <lineage>
        <taxon>Bacteria</taxon>
        <taxon>Pseudomonadati</taxon>
        <taxon>Bacteroidota</taxon>
        <taxon>Cytophagia</taxon>
        <taxon>Cytophagales</taxon>
        <taxon>Microscillaceae</taxon>
        <taxon>Microscilla</taxon>
    </lineage>
</organism>
<protein>
    <submittedName>
        <fullName evidence="1">Uncharacterized protein</fullName>
    </submittedName>
</protein>
<dbReference type="EMBL" id="AAWS01000014">
    <property type="protein sequence ID" value="EAY28846.1"/>
    <property type="molecule type" value="Genomic_DNA"/>
</dbReference>
<dbReference type="Proteomes" id="UP000004095">
    <property type="component" value="Unassembled WGS sequence"/>
</dbReference>
<accession>A1ZLU2</accession>
<dbReference type="AlphaFoldDB" id="A1ZLU2"/>
<proteinExistence type="predicted"/>
<reference evidence="1 2" key="1">
    <citation type="submission" date="2007-01" db="EMBL/GenBank/DDBJ databases">
        <authorList>
            <person name="Haygood M."/>
            <person name="Podell S."/>
            <person name="Anderson C."/>
            <person name="Hopkinson B."/>
            <person name="Roe K."/>
            <person name="Barbeau K."/>
            <person name="Gaasterland T."/>
            <person name="Ferriera S."/>
            <person name="Johnson J."/>
            <person name="Kravitz S."/>
            <person name="Beeson K."/>
            <person name="Sutton G."/>
            <person name="Rogers Y.-H."/>
            <person name="Friedman R."/>
            <person name="Frazier M."/>
            <person name="Venter J.C."/>
        </authorList>
    </citation>
    <scope>NUCLEOTIDE SEQUENCE [LARGE SCALE GENOMIC DNA]</scope>
    <source>
        <strain evidence="1 2">ATCC 23134</strain>
    </source>
</reference>